<evidence type="ECO:0000313" key="2">
    <source>
        <dbReference type="Proteomes" id="UP001177021"/>
    </source>
</evidence>
<keyword evidence="2" id="KW-1185">Reference proteome</keyword>
<comment type="caution">
    <text evidence="1">The sequence shown here is derived from an EMBL/GenBank/DDBJ whole genome shotgun (WGS) entry which is preliminary data.</text>
</comment>
<sequence length="112" mass="12980">MATFELLKENSYGDFQRKLYNKFYLVGTADFKLVLIQERKRASNLEVRSEYYTGEFISKFQHGYVAPPMVRSYAVNVPPTITFGTFNGMIGVIAPLPREKFELLKRVEEEVT</sequence>
<dbReference type="EMBL" id="CASHSV030000206">
    <property type="protein sequence ID" value="CAJ2655555.1"/>
    <property type="molecule type" value="Genomic_DNA"/>
</dbReference>
<protein>
    <submittedName>
        <fullName evidence="1">Uncharacterized protein</fullName>
    </submittedName>
</protein>
<organism evidence="1 2">
    <name type="scientific">Trifolium pratense</name>
    <name type="common">Red clover</name>
    <dbReference type="NCBI Taxonomy" id="57577"/>
    <lineage>
        <taxon>Eukaryota</taxon>
        <taxon>Viridiplantae</taxon>
        <taxon>Streptophyta</taxon>
        <taxon>Embryophyta</taxon>
        <taxon>Tracheophyta</taxon>
        <taxon>Spermatophyta</taxon>
        <taxon>Magnoliopsida</taxon>
        <taxon>eudicotyledons</taxon>
        <taxon>Gunneridae</taxon>
        <taxon>Pentapetalae</taxon>
        <taxon>rosids</taxon>
        <taxon>fabids</taxon>
        <taxon>Fabales</taxon>
        <taxon>Fabaceae</taxon>
        <taxon>Papilionoideae</taxon>
        <taxon>50 kb inversion clade</taxon>
        <taxon>NPAAA clade</taxon>
        <taxon>Hologalegina</taxon>
        <taxon>IRL clade</taxon>
        <taxon>Trifolieae</taxon>
        <taxon>Trifolium</taxon>
    </lineage>
</organism>
<evidence type="ECO:0000313" key="1">
    <source>
        <dbReference type="EMBL" id="CAJ2655555.1"/>
    </source>
</evidence>
<gene>
    <name evidence="1" type="ORF">MILVUS5_LOCUS22477</name>
</gene>
<proteinExistence type="predicted"/>
<dbReference type="Proteomes" id="UP001177021">
    <property type="component" value="Unassembled WGS sequence"/>
</dbReference>
<name>A0ACB0KI20_TRIPR</name>
<reference evidence="1" key="1">
    <citation type="submission" date="2023-10" db="EMBL/GenBank/DDBJ databases">
        <authorList>
            <person name="Rodriguez Cubillos JULIANA M."/>
            <person name="De Vega J."/>
        </authorList>
    </citation>
    <scope>NUCLEOTIDE SEQUENCE</scope>
</reference>
<accession>A0ACB0KI20</accession>